<sequence length="327" mass="37372">MIFNHTFQHDMYLHYCTYQIFIVAASSCAAQPATKLDMKTKALEDQNMKKRPRKRKRITYSSSRRTKKSKIEPLIITTEKCCFCLMGPDKEKGTFLQDQISNIAAHQFCLRQASVEGYFFRCPCCNNTVKMKISTGLKFLQTPNETHLVTTKSVLAPVRKSARKSPLKSLIQVQPKKLGVNTNYMFRDRGENMWLESQSDLREINSTTSKTNNENRTHKVISNEDGDCHSVIDPNNNQFVNKNLEKEELDNESPKGSTADTQDRENIVESLKQTGMNTKRKPAKLSCQGGRLNEEVISYFKRVNKKDWGYLSSLSYSAFSSFGLGEL</sequence>
<reference evidence="2" key="1">
    <citation type="submission" date="2021-01" db="UniProtKB">
        <authorList>
            <consortium name="EnsemblMetazoa"/>
        </authorList>
    </citation>
    <scope>IDENTIFICATION</scope>
</reference>
<feature type="region of interest" description="Disordered" evidence="1">
    <location>
        <begin position="46"/>
        <end position="66"/>
    </location>
</feature>
<dbReference type="OrthoDB" id="512616at2759"/>
<dbReference type="Proteomes" id="UP000594262">
    <property type="component" value="Unplaced"/>
</dbReference>
<name>A0A7M6DL46_9CNID</name>
<keyword evidence="3" id="KW-1185">Reference proteome</keyword>
<feature type="compositionally biased region" description="Basic residues" evidence="1">
    <location>
        <begin position="49"/>
        <end position="66"/>
    </location>
</feature>
<evidence type="ECO:0000313" key="3">
    <source>
        <dbReference type="Proteomes" id="UP000594262"/>
    </source>
</evidence>
<evidence type="ECO:0000256" key="1">
    <source>
        <dbReference type="SAM" id="MobiDB-lite"/>
    </source>
</evidence>
<organism evidence="2 3">
    <name type="scientific">Clytia hemisphaerica</name>
    <dbReference type="NCBI Taxonomy" id="252671"/>
    <lineage>
        <taxon>Eukaryota</taxon>
        <taxon>Metazoa</taxon>
        <taxon>Cnidaria</taxon>
        <taxon>Hydrozoa</taxon>
        <taxon>Hydroidolina</taxon>
        <taxon>Leptothecata</taxon>
        <taxon>Obeliida</taxon>
        <taxon>Clytiidae</taxon>
        <taxon>Clytia</taxon>
    </lineage>
</organism>
<dbReference type="AlphaFoldDB" id="A0A7M6DL46"/>
<feature type="region of interest" description="Disordered" evidence="1">
    <location>
        <begin position="246"/>
        <end position="265"/>
    </location>
</feature>
<protein>
    <submittedName>
        <fullName evidence="2">Uncharacterized protein</fullName>
    </submittedName>
</protein>
<evidence type="ECO:0000313" key="2">
    <source>
        <dbReference type="EnsemblMetazoa" id="CLYHEMP014656.3"/>
    </source>
</evidence>
<accession>A0A7M6DL46</accession>
<proteinExistence type="predicted"/>
<dbReference type="EnsemblMetazoa" id="CLYHEMT014656.3">
    <property type="protein sequence ID" value="CLYHEMP014656.3"/>
    <property type="gene ID" value="CLYHEMG014656"/>
</dbReference>
<feature type="region of interest" description="Disordered" evidence="1">
    <location>
        <begin position="206"/>
        <end position="235"/>
    </location>
</feature>